<dbReference type="PATRIC" id="fig|1379739.3.peg.951"/>
<gene>
    <name evidence="1" type="ORF">N495_03190</name>
</gene>
<sequence length="115" mass="13695">MNIEKLIEEFGKTLGKTIFNKKEESSKKININQMSSTEIFKIILNKLFHEGNYNKAEDLIFYELEKNNSPEVYEVAIKFYNSLLEKSDEYLDKNNFPRKEIYRGLDDIKKFKVNL</sequence>
<comment type="caution">
    <text evidence="1">The sequence shown here is derived from an EMBL/GenBank/DDBJ whole genome shotgun (WGS) entry which is preliminary data.</text>
</comment>
<dbReference type="AlphaFoldDB" id="A0A0D1BV32"/>
<dbReference type="Pfam" id="PF20092">
    <property type="entry name" value="DUF6483"/>
    <property type="match status" value="1"/>
</dbReference>
<dbReference type="InterPro" id="IPR045507">
    <property type="entry name" value="DUF6483"/>
</dbReference>
<accession>A0A0D1BV32</accession>
<dbReference type="Proteomes" id="UP000032250">
    <property type="component" value="Unassembled WGS sequence"/>
</dbReference>
<evidence type="ECO:0000313" key="1">
    <source>
        <dbReference type="EMBL" id="KIS22631.1"/>
    </source>
</evidence>
<reference evidence="1 2" key="1">
    <citation type="submission" date="2014-06" db="EMBL/GenBank/DDBJ databases">
        <title>Genome characterization of distinct group I Clostridium botulinum lineages.</title>
        <authorList>
            <person name="Giordani F."/>
            <person name="Anselmo A."/>
            <person name="Fillo S."/>
            <person name="Palozzi A.M."/>
            <person name="Fortunato A."/>
            <person name="Gentile B."/>
            <person name="Ciammaruconi A."/>
            <person name="Anniballi F."/>
            <person name="De Medici D."/>
            <person name="Lista F."/>
        </authorList>
    </citation>
    <scope>NUCLEOTIDE SEQUENCE [LARGE SCALE GENOMIC DNA]</scope>
    <source>
        <strain evidence="1 2">B2 450</strain>
    </source>
</reference>
<protein>
    <submittedName>
        <fullName evidence="1">Uncharacterized protein</fullName>
    </submittedName>
</protein>
<dbReference type="HOGENOM" id="CLU_143358_1_0_9"/>
<name>A0A0D1BV32_CLOBO</name>
<evidence type="ECO:0000313" key="2">
    <source>
        <dbReference type="Proteomes" id="UP000032250"/>
    </source>
</evidence>
<organism evidence="1 2">
    <name type="scientific">Clostridium botulinum B2 450</name>
    <dbReference type="NCBI Taxonomy" id="1379739"/>
    <lineage>
        <taxon>Bacteria</taxon>
        <taxon>Bacillati</taxon>
        <taxon>Bacillota</taxon>
        <taxon>Clostridia</taxon>
        <taxon>Eubacteriales</taxon>
        <taxon>Clostridiaceae</taxon>
        <taxon>Clostridium</taxon>
    </lineage>
</organism>
<dbReference type="OrthoDB" id="1752428at2"/>
<proteinExistence type="predicted"/>
<dbReference type="EMBL" id="JXSU01000007">
    <property type="protein sequence ID" value="KIS22631.1"/>
    <property type="molecule type" value="Genomic_DNA"/>
</dbReference>
<dbReference type="RefSeq" id="WP_043031414.1">
    <property type="nucleotide sequence ID" value="NZ_JXSU01000007.1"/>
</dbReference>